<evidence type="ECO:0000256" key="2">
    <source>
        <dbReference type="SAM" id="MobiDB-lite"/>
    </source>
</evidence>
<dbReference type="AlphaFoldDB" id="A0A6A5U1T2"/>
<organism evidence="3 4">
    <name type="scientific">Byssothecium circinans</name>
    <dbReference type="NCBI Taxonomy" id="147558"/>
    <lineage>
        <taxon>Eukaryota</taxon>
        <taxon>Fungi</taxon>
        <taxon>Dikarya</taxon>
        <taxon>Ascomycota</taxon>
        <taxon>Pezizomycotina</taxon>
        <taxon>Dothideomycetes</taxon>
        <taxon>Pleosporomycetidae</taxon>
        <taxon>Pleosporales</taxon>
        <taxon>Massarineae</taxon>
        <taxon>Massarinaceae</taxon>
        <taxon>Byssothecium</taxon>
    </lineage>
</organism>
<reference evidence="3" key="1">
    <citation type="journal article" date="2020" name="Stud. Mycol.">
        <title>101 Dothideomycetes genomes: a test case for predicting lifestyles and emergence of pathogens.</title>
        <authorList>
            <person name="Haridas S."/>
            <person name="Albert R."/>
            <person name="Binder M."/>
            <person name="Bloem J."/>
            <person name="Labutti K."/>
            <person name="Salamov A."/>
            <person name="Andreopoulos B."/>
            <person name="Baker S."/>
            <person name="Barry K."/>
            <person name="Bills G."/>
            <person name="Bluhm B."/>
            <person name="Cannon C."/>
            <person name="Castanera R."/>
            <person name="Culley D."/>
            <person name="Daum C."/>
            <person name="Ezra D."/>
            <person name="Gonzalez J."/>
            <person name="Henrissat B."/>
            <person name="Kuo A."/>
            <person name="Liang C."/>
            <person name="Lipzen A."/>
            <person name="Lutzoni F."/>
            <person name="Magnuson J."/>
            <person name="Mondo S."/>
            <person name="Nolan M."/>
            <person name="Ohm R."/>
            <person name="Pangilinan J."/>
            <person name="Park H.-J."/>
            <person name="Ramirez L."/>
            <person name="Alfaro M."/>
            <person name="Sun H."/>
            <person name="Tritt A."/>
            <person name="Yoshinaga Y."/>
            <person name="Zwiers L.-H."/>
            <person name="Turgeon B."/>
            <person name="Goodwin S."/>
            <person name="Spatafora J."/>
            <person name="Crous P."/>
            <person name="Grigoriev I."/>
        </authorList>
    </citation>
    <scope>NUCLEOTIDE SEQUENCE</scope>
    <source>
        <strain evidence="3">CBS 675.92</strain>
    </source>
</reference>
<sequence length="581" mass="64905">MTSARKQPRTYSKKAHGETSFPIPRAVYRDNKTVDWNAFPTPAPKFQSTSGRRRPTQPKQNGTKTTGITITDREFPVPSKPKVHKPYAEISAPHSKGKAKDKTGATVVEIEPNATHGFKLPLTYDASSASADPIAALKGVLDTVKAACKTINEWNYETLPIPSIADTFDNLHKALSTAVLHLDQTEHDRAVDLVATLERDEKTADFSKSRLAAEQKTWDDRLQLLKGKYQNTLKEQAEINERNFEKAVAAEVQIQFKDKITRIETFWLQKAQDTKKRCEAEFQAKIEALEQGDRTTTHTVSDVEAKHQETIDDMERLYSEQCKQLKSKCEKDCQKVRADCDRKIAAMQAENQDSETHADTHHDLVAKHKAEIEELQKEREEFQRMLLDNNDRLTAENLRLQSIIDSMKNDNVSDFDNDIDSYEEENPFRTTDSPIKVFAGDTAQSSPAAVNINVEETDDSASASLSEKENKPARKPLAALARMGVARSPSPEGDEEDVKEEPESDDDHFFDADEAHNSHILSYIDGPEVSPTAGRSSSSRKRALADAGLEESPTGGRAAKRPTLAPVGGKRRAPRWERGGK</sequence>
<name>A0A6A5U1T2_9PLEO</name>
<accession>A0A6A5U1T2</accession>
<dbReference type="OrthoDB" id="10635771at2759"/>
<feature type="compositionally biased region" description="Acidic residues" evidence="2">
    <location>
        <begin position="492"/>
        <end position="506"/>
    </location>
</feature>
<feature type="compositionally biased region" description="Basic residues" evidence="2">
    <location>
        <begin position="1"/>
        <end position="14"/>
    </location>
</feature>
<feature type="coiled-coil region" evidence="1">
    <location>
        <begin position="358"/>
        <end position="410"/>
    </location>
</feature>
<feature type="region of interest" description="Disordered" evidence="2">
    <location>
        <begin position="447"/>
        <end position="581"/>
    </location>
</feature>
<keyword evidence="1" id="KW-0175">Coiled coil</keyword>
<feature type="region of interest" description="Disordered" evidence="2">
    <location>
        <begin position="1"/>
        <end position="67"/>
    </location>
</feature>
<evidence type="ECO:0000313" key="3">
    <source>
        <dbReference type="EMBL" id="KAF1958795.1"/>
    </source>
</evidence>
<evidence type="ECO:0000313" key="4">
    <source>
        <dbReference type="Proteomes" id="UP000800035"/>
    </source>
</evidence>
<dbReference type="Proteomes" id="UP000800035">
    <property type="component" value="Unassembled WGS sequence"/>
</dbReference>
<dbReference type="EMBL" id="ML976986">
    <property type="protein sequence ID" value="KAF1958795.1"/>
    <property type="molecule type" value="Genomic_DNA"/>
</dbReference>
<keyword evidence="4" id="KW-1185">Reference proteome</keyword>
<feature type="compositionally biased region" description="Basic and acidic residues" evidence="2">
    <location>
        <begin position="507"/>
        <end position="517"/>
    </location>
</feature>
<protein>
    <submittedName>
        <fullName evidence="3">Uncharacterized protein</fullName>
    </submittedName>
</protein>
<gene>
    <name evidence="3" type="ORF">CC80DRAFT_546123</name>
</gene>
<proteinExistence type="predicted"/>
<feature type="compositionally biased region" description="Polar residues" evidence="2">
    <location>
        <begin position="57"/>
        <end position="67"/>
    </location>
</feature>
<evidence type="ECO:0000256" key="1">
    <source>
        <dbReference type="SAM" id="Coils"/>
    </source>
</evidence>